<sequence length="277" mass="31453">MADPLPAHYGPDNEYYYKENGQWYQKSSFFVNSFLKRSEDQVPKEYLQAELKLEKRLSMPSTSSKAESAGLSSIVSKGNSAVKKSCVKDGTDLGDKQQKLQSRMDAQKQIMNLNEEDSNKQERVNTANLSSKKRLSIFDDRSKNRGRYFTEAINKSTECENRPETQELVLSKNKNRAVRGRLEYCSAADHNFDLSEENFFHIEDLMEFAASKNVTVINAYQFLTVNTSRSTYFDANGCVYCVEHGSLVAHSPEVRCPHIECACVRCFALDLVKPDSS</sequence>
<keyword evidence="1" id="KW-0175">Coiled coil</keyword>
<protein>
    <submittedName>
        <fullName evidence="3">Uncharacterized protein</fullName>
    </submittedName>
</protein>
<accession>A0A915DG26</accession>
<dbReference type="Proteomes" id="UP000887574">
    <property type="component" value="Unplaced"/>
</dbReference>
<feature type="coiled-coil region" evidence="1">
    <location>
        <begin position="96"/>
        <end position="123"/>
    </location>
</feature>
<proteinExistence type="predicted"/>
<evidence type="ECO:0000313" key="3">
    <source>
        <dbReference type="WBParaSite" id="jg1950.2"/>
    </source>
</evidence>
<dbReference type="AlphaFoldDB" id="A0A915DG26"/>
<keyword evidence="2" id="KW-1185">Reference proteome</keyword>
<evidence type="ECO:0000313" key="2">
    <source>
        <dbReference type="Proteomes" id="UP000887574"/>
    </source>
</evidence>
<reference evidence="3" key="1">
    <citation type="submission" date="2022-11" db="UniProtKB">
        <authorList>
            <consortium name="WormBaseParasite"/>
        </authorList>
    </citation>
    <scope>IDENTIFICATION</scope>
</reference>
<name>A0A915DG26_9BILA</name>
<evidence type="ECO:0000256" key="1">
    <source>
        <dbReference type="SAM" id="Coils"/>
    </source>
</evidence>
<organism evidence="2 3">
    <name type="scientific">Ditylenchus dipsaci</name>
    <dbReference type="NCBI Taxonomy" id="166011"/>
    <lineage>
        <taxon>Eukaryota</taxon>
        <taxon>Metazoa</taxon>
        <taxon>Ecdysozoa</taxon>
        <taxon>Nematoda</taxon>
        <taxon>Chromadorea</taxon>
        <taxon>Rhabditida</taxon>
        <taxon>Tylenchina</taxon>
        <taxon>Tylenchomorpha</taxon>
        <taxon>Sphaerularioidea</taxon>
        <taxon>Anguinidae</taxon>
        <taxon>Anguininae</taxon>
        <taxon>Ditylenchus</taxon>
    </lineage>
</organism>
<dbReference type="WBParaSite" id="jg1950.2">
    <property type="protein sequence ID" value="jg1950.2"/>
    <property type="gene ID" value="jg1950"/>
</dbReference>